<reference evidence="2 3" key="1">
    <citation type="journal article" date="2005" name="PLoS Biol.">
        <title>The genomes of Oryza sativa: a history of duplications.</title>
        <authorList>
            <person name="Yu J."/>
            <person name="Wang J."/>
            <person name="Lin W."/>
            <person name="Li S."/>
            <person name="Li H."/>
            <person name="Zhou J."/>
            <person name="Ni P."/>
            <person name="Dong W."/>
            <person name="Hu S."/>
            <person name="Zeng C."/>
            <person name="Zhang J."/>
            <person name="Zhang Y."/>
            <person name="Li R."/>
            <person name="Xu Z."/>
            <person name="Li S."/>
            <person name="Li X."/>
            <person name="Zheng H."/>
            <person name="Cong L."/>
            <person name="Lin L."/>
            <person name="Yin J."/>
            <person name="Geng J."/>
            <person name="Li G."/>
            <person name="Shi J."/>
            <person name="Liu J."/>
            <person name="Lv H."/>
            <person name="Li J."/>
            <person name="Wang J."/>
            <person name="Deng Y."/>
            <person name="Ran L."/>
            <person name="Shi X."/>
            <person name="Wang X."/>
            <person name="Wu Q."/>
            <person name="Li C."/>
            <person name="Ren X."/>
            <person name="Wang J."/>
            <person name="Wang X."/>
            <person name="Li D."/>
            <person name="Liu D."/>
            <person name="Zhang X."/>
            <person name="Ji Z."/>
            <person name="Zhao W."/>
            <person name="Sun Y."/>
            <person name="Zhang Z."/>
            <person name="Bao J."/>
            <person name="Han Y."/>
            <person name="Dong L."/>
            <person name="Ji J."/>
            <person name="Chen P."/>
            <person name="Wu S."/>
            <person name="Liu J."/>
            <person name="Xiao Y."/>
            <person name="Bu D."/>
            <person name="Tan J."/>
            <person name="Yang L."/>
            <person name="Ye C."/>
            <person name="Zhang J."/>
            <person name="Xu J."/>
            <person name="Zhou Y."/>
            <person name="Yu Y."/>
            <person name="Zhang B."/>
            <person name="Zhuang S."/>
            <person name="Wei H."/>
            <person name="Liu B."/>
            <person name="Lei M."/>
            <person name="Yu H."/>
            <person name="Li Y."/>
            <person name="Xu H."/>
            <person name="Wei S."/>
            <person name="He X."/>
            <person name="Fang L."/>
            <person name="Zhang Z."/>
            <person name="Zhang Y."/>
            <person name="Huang X."/>
            <person name="Su Z."/>
            <person name="Tong W."/>
            <person name="Li J."/>
            <person name="Tong Z."/>
            <person name="Li S."/>
            <person name="Ye J."/>
            <person name="Wang L."/>
            <person name="Fang L."/>
            <person name="Lei T."/>
            <person name="Chen C."/>
            <person name="Chen H."/>
            <person name="Xu Z."/>
            <person name="Li H."/>
            <person name="Huang H."/>
            <person name="Zhang F."/>
            <person name="Xu H."/>
            <person name="Li N."/>
            <person name="Zhao C."/>
            <person name="Li S."/>
            <person name="Dong L."/>
            <person name="Huang Y."/>
            <person name="Li L."/>
            <person name="Xi Y."/>
            <person name="Qi Q."/>
            <person name="Li W."/>
            <person name="Zhang B."/>
            <person name="Hu W."/>
            <person name="Zhang Y."/>
            <person name="Tian X."/>
            <person name="Jiao Y."/>
            <person name="Liang X."/>
            <person name="Jin J."/>
            <person name="Gao L."/>
            <person name="Zheng W."/>
            <person name="Hao B."/>
            <person name="Liu S."/>
            <person name="Wang W."/>
            <person name="Yuan L."/>
            <person name="Cao M."/>
            <person name="McDermott J."/>
            <person name="Samudrala R."/>
            <person name="Wang J."/>
            <person name="Wong G.K."/>
            <person name="Yang H."/>
        </authorList>
    </citation>
    <scope>NUCLEOTIDE SEQUENCE [LARGE SCALE GENOMIC DNA]</scope>
    <source>
        <strain evidence="3">cv. 93-11</strain>
    </source>
</reference>
<sequence length="83" mass="8209">MGNTELTASTPSWKELKKSAPTGRVEAGQGHRGAPAAGSQELAFDAIEEGIEEVGADGEGSRSMPPPPATRAASASASASASA</sequence>
<evidence type="ECO:0000313" key="2">
    <source>
        <dbReference type="EMBL" id="EEC80128.1"/>
    </source>
</evidence>
<protein>
    <submittedName>
        <fullName evidence="2">Uncharacterized protein</fullName>
    </submittedName>
</protein>
<name>B8B3H1_ORYSI</name>
<feature type="compositionally biased region" description="Acidic residues" evidence="1">
    <location>
        <begin position="46"/>
        <end position="56"/>
    </location>
</feature>
<feature type="region of interest" description="Disordered" evidence="1">
    <location>
        <begin position="1"/>
        <end position="83"/>
    </location>
</feature>
<dbReference type="EMBL" id="CM000131">
    <property type="protein sequence ID" value="EEC80128.1"/>
    <property type="molecule type" value="Genomic_DNA"/>
</dbReference>
<evidence type="ECO:0000313" key="3">
    <source>
        <dbReference type="Proteomes" id="UP000007015"/>
    </source>
</evidence>
<organism evidence="2 3">
    <name type="scientific">Oryza sativa subsp. indica</name>
    <name type="common">Rice</name>
    <dbReference type="NCBI Taxonomy" id="39946"/>
    <lineage>
        <taxon>Eukaryota</taxon>
        <taxon>Viridiplantae</taxon>
        <taxon>Streptophyta</taxon>
        <taxon>Embryophyta</taxon>
        <taxon>Tracheophyta</taxon>
        <taxon>Spermatophyta</taxon>
        <taxon>Magnoliopsida</taxon>
        <taxon>Liliopsida</taxon>
        <taxon>Poales</taxon>
        <taxon>Poaceae</taxon>
        <taxon>BOP clade</taxon>
        <taxon>Oryzoideae</taxon>
        <taxon>Oryzeae</taxon>
        <taxon>Oryzinae</taxon>
        <taxon>Oryza</taxon>
        <taxon>Oryza sativa</taxon>
    </lineage>
</organism>
<dbReference type="Gramene" id="BGIOSGA022422-TA">
    <property type="protein sequence ID" value="BGIOSGA022422-PA"/>
    <property type="gene ID" value="BGIOSGA022422"/>
</dbReference>
<feature type="compositionally biased region" description="Polar residues" evidence="1">
    <location>
        <begin position="1"/>
        <end position="12"/>
    </location>
</feature>
<dbReference type="HOGENOM" id="CLU_2546633_0_0_1"/>
<feature type="compositionally biased region" description="Low complexity" evidence="1">
    <location>
        <begin position="70"/>
        <end position="83"/>
    </location>
</feature>
<dbReference type="Proteomes" id="UP000007015">
    <property type="component" value="Chromosome 6"/>
</dbReference>
<proteinExistence type="predicted"/>
<dbReference type="AlphaFoldDB" id="B8B3H1"/>
<evidence type="ECO:0000256" key="1">
    <source>
        <dbReference type="SAM" id="MobiDB-lite"/>
    </source>
</evidence>
<keyword evidence="3" id="KW-1185">Reference proteome</keyword>
<gene>
    <name evidence="2" type="ORF">OsI_21901</name>
</gene>
<accession>B8B3H1</accession>